<dbReference type="EnsemblMetazoa" id="XM_022817075">
    <property type="protein sequence ID" value="XP_022672810"/>
    <property type="gene ID" value="LOC111255280"/>
</dbReference>
<feature type="region of interest" description="Disordered" evidence="13">
    <location>
        <begin position="593"/>
        <end position="624"/>
    </location>
</feature>
<feature type="signal peptide" evidence="15">
    <location>
        <begin position="1"/>
        <end position="31"/>
    </location>
</feature>
<dbReference type="SUPFAM" id="SSF49785">
    <property type="entry name" value="Galactose-binding domain-like"/>
    <property type="match status" value="1"/>
</dbReference>
<dbReference type="PROSITE" id="PS50022">
    <property type="entry name" value="FA58C_3"/>
    <property type="match status" value="1"/>
</dbReference>
<feature type="compositionally biased region" description="Polar residues" evidence="13">
    <location>
        <begin position="545"/>
        <end position="559"/>
    </location>
</feature>
<reference evidence="18" key="1">
    <citation type="submission" date="2021-01" db="UniProtKB">
        <authorList>
            <consortium name="EnsemblMetazoa"/>
        </authorList>
    </citation>
    <scope>IDENTIFICATION</scope>
</reference>
<evidence type="ECO:0000259" key="17">
    <source>
        <dbReference type="PROSITE" id="PS50022"/>
    </source>
</evidence>
<dbReference type="PANTHER" id="PTHR24416">
    <property type="entry name" value="TYROSINE-PROTEIN KINASE RECEPTOR"/>
    <property type="match status" value="1"/>
</dbReference>
<protein>
    <recommendedName>
        <fullName evidence="20">Discoidin domain-containing receptor 2</fullName>
    </recommendedName>
</protein>
<evidence type="ECO:0000256" key="9">
    <source>
        <dbReference type="ARBA" id="ARBA00023157"/>
    </source>
</evidence>
<dbReference type="FunCoup" id="A0A7M7KVX2">
    <property type="interactions" value="12"/>
</dbReference>
<dbReference type="Gene3D" id="3.30.200.20">
    <property type="entry name" value="Phosphorylase Kinase, domain 1"/>
    <property type="match status" value="1"/>
</dbReference>
<evidence type="ECO:0000256" key="14">
    <source>
        <dbReference type="SAM" id="Phobius"/>
    </source>
</evidence>
<dbReference type="InterPro" id="IPR008266">
    <property type="entry name" value="Tyr_kinase_AS"/>
</dbReference>
<evidence type="ECO:0000256" key="12">
    <source>
        <dbReference type="ARBA" id="ARBA00061639"/>
    </source>
</evidence>
<feature type="region of interest" description="Disordered" evidence="13">
    <location>
        <begin position="519"/>
        <end position="559"/>
    </location>
</feature>
<dbReference type="PROSITE" id="PS00109">
    <property type="entry name" value="PROTEIN_KINASE_TYR"/>
    <property type="match status" value="1"/>
</dbReference>
<dbReference type="CDD" id="cd00057">
    <property type="entry name" value="FA58C"/>
    <property type="match status" value="1"/>
</dbReference>
<feature type="compositionally biased region" description="Low complexity" evidence="13">
    <location>
        <begin position="593"/>
        <end position="610"/>
    </location>
</feature>
<dbReference type="InterPro" id="IPR050122">
    <property type="entry name" value="RTK"/>
</dbReference>
<feature type="chain" id="PRO_5029771928" description="Discoidin domain-containing receptor 2" evidence="15">
    <location>
        <begin position="32"/>
        <end position="928"/>
    </location>
</feature>
<dbReference type="Gene3D" id="2.60.120.1190">
    <property type="match status" value="1"/>
</dbReference>
<name>A0A7M7KVX2_VARDE</name>
<dbReference type="InterPro" id="IPR000719">
    <property type="entry name" value="Prot_kinase_dom"/>
</dbReference>
<dbReference type="SMART" id="SM00219">
    <property type="entry name" value="TyrKc"/>
    <property type="match status" value="1"/>
</dbReference>
<evidence type="ECO:0000256" key="2">
    <source>
        <dbReference type="ARBA" id="ARBA00022475"/>
    </source>
</evidence>
<dbReference type="InterPro" id="IPR001245">
    <property type="entry name" value="Ser-Thr/Tyr_kinase_cat_dom"/>
</dbReference>
<dbReference type="SMART" id="SM00231">
    <property type="entry name" value="FA58C"/>
    <property type="match status" value="1"/>
</dbReference>
<dbReference type="RefSeq" id="XP_022672810.1">
    <property type="nucleotide sequence ID" value="XM_022817075.1"/>
</dbReference>
<evidence type="ECO:0008006" key="20">
    <source>
        <dbReference type="Google" id="ProtNLM"/>
    </source>
</evidence>
<dbReference type="Pfam" id="PF21114">
    <property type="entry name" value="DDR1-2_DS-like"/>
    <property type="match status" value="1"/>
</dbReference>
<dbReference type="GO" id="GO:0005518">
    <property type="term" value="F:collagen binding"/>
    <property type="evidence" value="ECO:0007669"/>
    <property type="project" value="TreeGrafter"/>
</dbReference>
<evidence type="ECO:0000256" key="1">
    <source>
        <dbReference type="ARBA" id="ARBA00004251"/>
    </source>
</evidence>
<evidence type="ECO:0000313" key="19">
    <source>
        <dbReference type="Proteomes" id="UP000594260"/>
    </source>
</evidence>
<dbReference type="GO" id="GO:0038062">
    <property type="term" value="F:protein tyrosine kinase collagen receptor activity"/>
    <property type="evidence" value="ECO:0007669"/>
    <property type="project" value="TreeGrafter"/>
</dbReference>
<dbReference type="GO" id="GO:0051897">
    <property type="term" value="P:positive regulation of phosphatidylinositol 3-kinase/protein kinase B signal transduction"/>
    <property type="evidence" value="ECO:0007669"/>
    <property type="project" value="TreeGrafter"/>
</dbReference>
<evidence type="ECO:0000313" key="18">
    <source>
        <dbReference type="EnsemblMetazoa" id="XP_022672810"/>
    </source>
</evidence>
<feature type="transmembrane region" description="Helical" evidence="14">
    <location>
        <begin position="404"/>
        <end position="425"/>
    </location>
</feature>
<sequence length="928" mass="104864">MTSTNILRTLVTSVVLLELLLPGPQRHYANAVHLGSCNLTLGMMSGDIQDTDISCSSTHNAGSVGPAFARLNREINGGAWCPSQQISPDTYEWLEINLRGYHIVRGIATQGRFGNGQGREYAEEYMIEYWRAGINKWVRYTNRSGKHILEGNENTYTPEFRSLDPYIITDRIRVVPYSRDIRTVCMRIELYGCKWTQGIVSYTIPMGERFSSTVDLSDKTYDGGRDDSTLHDGLGQLTDGIEGGDNFKAEYSSSLGQGYEWVGWRNDSPHSNPLEMVFEFDSIRNFSEAYFYCNNQHTKDVSLFSSAKFWFSIGGRWYIEEPLVFKNMHNPLPEKARNVTIRLHHKIGRFVKLHLSYRSGWILLSEIAFISLPAEGNFTEEEEPIGPPVVFPTVTEDPMARHHIGILIGLLAAVIMLLILVIFIITVRHRQRKHTTPHAILKPMAGTGDNRVTINMKDLALQYQPKYALNGNIYGQVNLDDPDKLLYQEPADFKTPIYPATYSNVVFLADSSREYAVPQDITTPRSPKTLNRNASPPTFGRPLAKSSQPLVHSPSEQQQQQHYYAATDVIVASVPNIQGVSGNTVYSVPSLDLSTSSANSSGDDSGSVSNCTLRNSPHLSTTTQVREVPRHRVRILEKIGEGQYGEVHLAETEGITELVDVPSTFGSKSFVAIKSLRMNASESARKEFYKEVKILSRIRDPNISHILGVCTRDEPLSMIVEYSEHGDLNEFLNEHLPDTFAPTGATKTLSHGTLIFIATQIASGMKYLESLNFVHRDLATRNCLVGAGYTVKICDFAMSRSEYQHDYYRMQGGRSMLPVRWMSWEAILFGRFSTKSDVWAFAVTLWEMLTFARQKPFTNCTDDIVVENARHLYNMDGRAVQLNQPPDCAKEIFDLMRECWQRNESDRPNFREIHLFLQRKNLGYSPQA</sequence>
<accession>A0A7M7KVX2</accession>
<keyword evidence="11" id="KW-0325">Glycoprotein</keyword>
<dbReference type="AlphaFoldDB" id="A0A7M7KVX2"/>
<dbReference type="InterPro" id="IPR020635">
    <property type="entry name" value="Tyr_kinase_cat_dom"/>
</dbReference>
<comment type="similarity">
    <text evidence="12">Belongs to the protein kinase superfamily. Tyr protein kinase family. Insulin receptor subfamily.</text>
</comment>
<dbReference type="CDD" id="cd05051">
    <property type="entry name" value="PTKc_DDR"/>
    <property type="match status" value="1"/>
</dbReference>
<keyword evidence="8 14" id="KW-0472">Membrane</keyword>
<dbReference type="OrthoDB" id="6071166at2759"/>
<evidence type="ECO:0000256" key="5">
    <source>
        <dbReference type="ARBA" id="ARBA00022741"/>
    </source>
</evidence>
<dbReference type="PRINTS" id="PR00109">
    <property type="entry name" value="TYRKINASE"/>
</dbReference>
<proteinExistence type="inferred from homology"/>
<dbReference type="InterPro" id="IPR011009">
    <property type="entry name" value="Kinase-like_dom_sf"/>
</dbReference>
<dbReference type="Gene3D" id="1.10.510.10">
    <property type="entry name" value="Transferase(Phosphotransferase) domain 1"/>
    <property type="match status" value="1"/>
</dbReference>
<keyword evidence="7 14" id="KW-1133">Transmembrane helix</keyword>
<dbReference type="PROSITE" id="PS01285">
    <property type="entry name" value="FA58C_1"/>
    <property type="match status" value="1"/>
</dbReference>
<dbReference type="GeneID" id="111255280"/>
<evidence type="ECO:0000256" key="6">
    <source>
        <dbReference type="ARBA" id="ARBA00022840"/>
    </source>
</evidence>
<feature type="compositionally biased region" description="Polar residues" evidence="13">
    <location>
        <begin position="611"/>
        <end position="624"/>
    </location>
</feature>
<dbReference type="PROSITE" id="PS50011">
    <property type="entry name" value="PROTEIN_KINASE_DOM"/>
    <property type="match status" value="1"/>
</dbReference>
<keyword evidence="9" id="KW-1015">Disulfide bond</keyword>
<evidence type="ECO:0000256" key="8">
    <source>
        <dbReference type="ARBA" id="ARBA00023136"/>
    </source>
</evidence>
<comment type="subcellular location">
    <subcellularLocation>
        <location evidence="1">Cell membrane</location>
        <topology evidence="1">Single-pass type I membrane protein</topology>
    </subcellularLocation>
</comment>
<dbReference type="InParanoid" id="A0A7M7KVX2"/>
<dbReference type="GO" id="GO:0043235">
    <property type="term" value="C:receptor complex"/>
    <property type="evidence" value="ECO:0007669"/>
    <property type="project" value="TreeGrafter"/>
</dbReference>
<keyword evidence="2" id="KW-1003">Cell membrane</keyword>
<organism evidence="18 19">
    <name type="scientific">Varroa destructor</name>
    <name type="common">Honeybee mite</name>
    <dbReference type="NCBI Taxonomy" id="109461"/>
    <lineage>
        <taxon>Eukaryota</taxon>
        <taxon>Metazoa</taxon>
        <taxon>Ecdysozoa</taxon>
        <taxon>Arthropoda</taxon>
        <taxon>Chelicerata</taxon>
        <taxon>Arachnida</taxon>
        <taxon>Acari</taxon>
        <taxon>Parasitiformes</taxon>
        <taxon>Mesostigmata</taxon>
        <taxon>Gamasina</taxon>
        <taxon>Dermanyssoidea</taxon>
        <taxon>Varroidae</taxon>
        <taxon>Varroa</taxon>
    </lineage>
</organism>
<feature type="compositionally biased region" description="Polar residues" evidence="13">
    <location>
        <begin position="520"/>
        <end position="536"/>
    </location>
</feature>
<keyword evidence="6" id="KW-0067">ATP-binding</keyword>
<dbReference type="InterPro" id="IPR008979">
    <property type="entry name" value="Galactose-bd-like_sf"/>
</dbReference>
<dbReference type="InterPro" id="IPR048525">
    <property type="entry name" value="DDR1-2_DS-like"/>
</dbReference>
<dbReference type="PROSITE" id="PS01286">
    <property type="entry name" value="FA58C_2"/>
    <property type="match status" value="1"/>
</dbReference>
<evidence type="ECO:0000256" key="10">
    <source>
        <dbReference type="ARBA" id="ARBA00023170"/>
    </source>
</evidence>
<dbReference type="InterPro" id="IPR000421">
    <property type="entry name" value="FA58C"/>
</dbReference>
<evidence type="ECO:0000259" key="16">
    <source>
        <dbReference type="PROSITE" id="PS50011"/>
    </source>
</evidence>
<dbReference type="Proteomes" id="UP000594260">
    <property type="component" value="Unplaced"/>
</dbReference>
<dbReference type="GO" id="GO:0005524">
    <property type="term" value="F:ATP binding"/>
    <property type="evidence" value="ECO:0007669"/>
    <property type="project" value="UniProtKB-KW"/>
</dbReference>
<keyword evidence="4 15" id="KW-0732">Signal</keyword>
<evidence type="ECO:0000256" key="4">
    <source>
        <dbReference type="ARBA" id="ARBA00022729"/>
    </source>
</evidence>
<dbReference type="OMA" id="QYGEVHL"/>
<feature type="domain" description="F5/8 type C" evidence="17">
    <location>
        <begin position="37"/>
        <end position="193"/>
    </location>
</feature>
<dbReference type="GO" id="GO:0048680">
    <property type="term" value="P:positive regulation of axon regeneration"/>
    <property type="evidence" value="ECO:0007669"/>
    <property type="project" value="UniProtKB-ARBA"/>
</dbReference>
<evidence type="ECO:0000256" key="3">
    <source>
        <dbReference type="ARBA" id="ARBA00022692"/>
    </source>
</evidence>
<dbReference type="Pfam" id="PF00754">
    <property type="entry name" value="F5_F8_type_C"/>
    <property type="match status" value="1"/>
</dbReference>
<keyword evidence="10" id="KW-0675">Receptor</keyword>
<feature type="domain" description="Protein kinase" evidence="16">
    <location>
        <begin position="633"/>
        <end position="917"/>
    </location>
</feature>
<evidence type="ECO:0000256" key="11">
    <source>
        <dbReference type="ARBA" id="ARBA00023180"/>
    </source>
</evidence>
<dbReference type="PANTHER" id="PTHR24416:SF580">
    <property type="entry name" value="DISCOIDIN DOMAIN RECEPTOR, ISOFORM F"/>
    <property type="match status" value="1"/>
</dbReference>
<dbReference type="SUPFAM" id="SSF56112">
    <property type="entry name" value="Protein kinase-like (PK-like)"/>
    <property type="match status" value="1"/>
</dbReference>
<evidence type="ECO:0000256" key="15">
    <source>
        <dbReference type="SAM" id="SignalP"/>
    </source>
</evidence>
<evidence type="ECO:0000256" key="13">
    <source>
        <dbReference type="SAM" id="MobiDB-lite"/>
    </source>
</evidence>
<evidence type="ECO:0000256" key="7">
    <source>
        <dbReference type="ARBA" id="ARBA00022989"/>
    </source>
</evidence>
<dbReference type="Pfam" id="PF07714">
    <property type="entry name" value="PK_Tyr_Ser-Thr"/>
    <property type="match status" value="1"/>
</dbReference>
<dbReference type="FunFam" id="2.60.120.260:FF:000007">
    <property type="entry name" value="Discoidin domain receptor tyrosine kinase 1"/>
    <property type="match status" value="1"/>
</dbReference>
<dbReference type="FunFam" id="1.10.510.10:FF:000053">
    <property type="entry name" value="Epithelial discoidin domain-containing receptor 1"/>
    <property type="match status" value="1"/>
</dbReference>
<keyword evidence="5" id="KW-0547">Nucleotide-binding</keyword>
<keyword evidence="19" id="KW-1185">Reference proteome</keyword>
<dbReference type="KEGG" id="vde:111255280"/>
<dbReference type="GO" id="GO:0005886">
    <property type="term" value="C:plasma membrane"/>
    <property type="evidence" value="ECO:0007669"/>
    <property type="project" value="UniProtKB-SubCell"/>
</dbReference>
<dbReference type="Gene3D" id="2.60.120.260">
    <property type="entry name" value="Galactose-binding domain-like"/>
    <property type="match status" value="1"/>
</dbReference>
<keyword evidence="3 14" id="KW-0812">Transmembrane</keyword>